<dbReference type="SMART" id="SM00530">
    <property type="entry name" value="HTH_XRE"/>
    <property type="match status" value="1"/>
</dbReference>
<dbReference type="EMBL" id="CP070969">
    <property type="protein sequence ID" value="QSF44409.1"/>
    <property type="molecule type" value="Genomic_DNA"/>
</dbReference>
<protein>
    <submittedName>
        <fullName evidence="3">Helix-turn-helix transcriptional regulator</fullName>
    </submittedName>
</protein>
<sequence>MFDMLKVGRNIAKLRGQTGITQMGMADKLGISYQAVSNWERGASMPDIAKLPQLAGIFNVSIEEILEEGKGSRLITSMLENKTGEYLQQHEVSADELSGIAPPLNMEQIGEVFEQVKDKALRDLLPLASFLSEEVLGECAQKAMEGGTLSDLVPLASFLDSDIADVIALRMFAK</sequence>
<dbReference type="Proteomes" id="UP000663452">
    <property type="component" value="Chromosome"/>
</dbReference>
<dbReference type="InterPro" id="IPR010982">
    <property type="entry name" value="Lambda_DNA-bd_dom_sf"/>
</dbReference>
<name>A0ABX7L8B3_9BACL</name>
<evidence type="ECO:0000313" key="3">
    <source>
        <dbReference type="EMBL" id="QSF44409.1"/>
    </source>
</evidence>
<gene>
    <name evidence="3" type="ORF">JRJ22_24890</name>
</gene>
<organism evidence="3 4">
    <name type="scientific">Paenibacillus tianjinensis</name>
    <dbReference type="NCBI Taxonomy" id="2810347"/>
    <lineage>
        <taxon>Bacteria</taxon>
        <taxon>Bacillati</taxon>
        <taxon>Bacillota</taxon>
        <taxon>Bacilli</taxon>
        <taxon>Bacillales</taxon>
        <taxon>Paenibacillaceae</taxon>
        <taxon>Paenibacillus</taxon>
    </lineage>
</organism>
<keyword evidence="4" id="KW-1185">Reference proteome</keyword>
<dbReference type="PANTHER" id="PTHR46558:SF11">
    <property type="entry name" value="HTH-TYPE TRANSCRIPTIONAL REGULATOR XRE"/>
    <property type="match status" value="1"/>
</dbReference>
<evidence type="ECO:0000313" key="4">
    <source>
        <dbReference type="Proteomes" id="UP000663452"/>
    </source>
</evidence>
<feature type="domain" description="HTH cro/C1-type" evidence="2">
    <location>
        <begin position="11"/>
        <end position="65"/>
    </location>
</feature>
<evidence type="ECO:0000259" key="2">
    <source>
        <dbReference type="PROSITE" id="PS50943"/>
    </source>
</evidence>
<reference evidence="3 4" key="1">
    <citation type="submission" date="2021-02" db="EMBL/GenBank/DDBJ databases">
        <title>Paenibacillus tianjinensis sp. nov.</title>
        <authorList>
            <person name="Liu H."/>
        </authorList>
    </citation>
    <scope>NUCLEOTIDE SEQUENCE [LARGE SCALE GENOMIC DNA]</scope>
    <source>
        <strain evidence="3 4">TB2019</strain>
    </source>
</reference>
<dbReference type="Gene3D" id="1.10.260.40">
    <property type="entry name" value="lambda repressor-like DNA-binding domains"/>
    <property type="match status" value="1"/>
</dbReference>
<dbReference type="SUPFAM" id="SSF47413">
    <property type="entry name" value="lambda repressor-like DNA-binding domains"/>
    <property type="match status" value="1"/>
</dbReference>
<evidence type="ECO:0000256" key="1">
    <source>
        <dbReference type="ARBA" id="ARBA00023125"/>
    </source>
</evidence>
<dbReference type="InterPro" id="IPR001387">
    <property type="entry name" value="Cro/C1-type_HTH"/>
</dbReference>
<dbReference type="CDD" id="cd00093">
    <property type="entry name" value="HTH_XRE"/>
    <property type="match status" value="1"/>
</dbReference>
<dbReference type="PANTHER" id="PTHR46558">
    <property type="entry name" value="TRACRIPTIONAL REGULATORY PROTEIN-RELATED-RELATED"/>
    <property type="match status" value="1"/>
</dbReference>
<dbReference type="RefSeq" id="WP_206101990.1">
    <property type="nucleotide sequence ID" value="NZ_CP070969.1"/>
</dbReference>
<proteinExistence type="predicted"/>
<dbReference type="Pfam" id="PF01381">
    <property type="entry name" value="HTH_3"/>
    <property type="match status" value="1"/>
</dbReference>
<keyword evidence="1" id="KW-0238">DNA-binding</keyword>
<accession>A0ABX7L8B3</accession>
<dbReference type="PROSITE" id="PS50943">
    <property type="entry name" value="HTH_CROC1"/>
    <property type="match status" value="1"/>
</dbReference>